<feature type="domain" description="RNA polymerase sigma-70 region 4" evidence="8">
    <location>
        <begin position="229"/>
        <end position="277"/>
    </location>
</feature>
<dbReference type="SUPFAM" id="SSF88659">
    <property type="entry name" value="Sigma3 and sigma4 domains of RNA polymerase sigma factors"/>
    <property type="match status" value="2"/>
</dbReference>
<evidence type="ECO:0008006" key="11">
    <source>
        <dbReference type="Google" id="ProtNLM"/>
    </source>
</evidence>
<proteinExistence type="predicted"/>
<evidence type="ECO:0000256" key="4">
    <source>
        <dbReference type="ARBA" id="ARBA00023163"/>
    </source>
</evidence>
<dbReference type="InterPro" id="IPR007627">
    <property type="entry name" value="RNA_pol_sigma70_r2"/>
</dbReference>
<dbReference type="InterPro" id="IPR013325">
    <property type="entry name" value="RNA_pol_sigma_r2"/>
</dbReference>
<organism evidence="9 10">
    <name type="scientific">Salinactinospora qingdaonensis</name>
    <dbReference type="NCBI Taxonomy" id="702744"/>
    <lineage>
        <taxon>Bacteria</taxon>
        <taxon>Bacillati</taxon>
        <taxon>Actinomycetota</taxon>
        <taxon>Actinomycetes</taxon>
        <taxon>Streptosporangiales</taxon>
        <taxon>Nocardiopsidaceae</taxon>
        <taxon>Salinactinospora</taxon>
    </lineage>
</organism>
<evidence type="ECO:0000259" key="7">
    <source>
        <dbReference type="Pfam" id="PF04542"/>
    </source>
</evidence>
<keyword evidence="10" id="KW-1185">Reference proteome</keyword>
<dbReference type="InterPro" id="IPR013324">
    <property type="entry name" value="RNA_pol_sigma_r3/r4-like"/>
</dbReference>
<reference evidence="10" key="1">
    <citation type="journal article" date="2019" name="Int. J. Syst. Evol. Microbiol.">
        <title>The Global Catalogue of Microorganisms (GCM) 10K type strain sequencing project: providing services to taxonomists for standard genome sequencing and annotation.</title>
        <authorList>
            <consortium name="The Broad Institute Genomics Platform"/>
            <consortium name="The Broad Institute Genome Sequencing Center for Infectious Disease"/>
            <person name="Wu L."/>
            <person name="Ma J."/>
        </authorList>
    </citation>
    <scope>NUCLEOTIDE SEQUENCE [LARGE SCALE GENOMIC DNA]</scope>
    <source>
        <strain evidence="10">JCM 17137</strain>
    </source>
</reference>
<keyword evidence="3" id="KW-0238">DNA-binding</keyword>
<feature type="compositionally biased region" description="Basic and acidic residues" evidence="5">
    <location>
        <begin position="13"/>
        <end position="23"/>
    </location>
</feature>
<evidence type="ECO:0000259" key="6">
    <source>
        <dbReference type="Pfam" id="PF04539"/>
    </source>
</evidence>
<keyword evidence="4" id="KW-0804">Transcription</keyword>
<dbReference type="InterPro" id="IPR014284">
    <property type="entry name" value="RNA_pol_sigma-70_dom"/>
</dbReference>
<keyword evidence="1" id="KW-0805">Transcription regulation</keyword>
<dbReference type="InterPro" id="IPR014322">
    <property type="entry name" value="RNA_pol_sigma-B/F/G"/>
</dbReference>
<dbReference type="CDD" id="cd06171">
    <property type="entry name" value="Sigma70_r4"/>
    <property type="match status" value="1"/>
</dbReference>
<evidence type="ECO:0000256" key="2">
    <source>
        <dbReference type="ARBA" id="ARBA00023082"/>
    </source>
</evidence>
<evidence type="ECO:0000313" key="10">
    <source>
        <dbReference type="Proteomes" id="UP001500908"/>
    </source>
</evidence>
<evidence type="ECO:0000259" key="8">
    <source>
        <dbReference type="Pfam" id="PF04545"/>
    </source>
</evidence>
<evidence type="ECO:0000313" key="9">
    <source>
        <dbReference type="EMBL" id="GAA3730783.1"/>
    </source>
</evidence>
<gene>
    <name evidence="9" type="ORF">GCM10022402_09320</name>
</gene>
<dbReference type="Proteomes" id="UP001500908">
    <property type="component" value="Unassembled WGS sequence"/>
</dbReference>
<evidence type="ECO:0000256" key="3">
    <source>
        <dbReference type="ARBA" id="ARBA00023125"/>
    </source>
</evidence>
<feature type="region of interest" description="Disordered" evidence="5">
    <location>
        <begin position="1"/>
        <end position="36"/>
    </location>
</feature>
<dbReference type="RefSeq" id="WP_344967635.1">
    <property type="nucleotide sequence ID" value="NZ_BAABDD010000003.1"/>
</dbReference>
<feature type="domain" description="RNA polymerase sigma-70 region 2" evidence="7">
    <location>
        <begin position="62"/>
        <end position="131"/>
    </location>
</feature>
<dbReference type="NCBIfam" id="TIGR02980">
    <property type="entry name" value="SigBFG"/>
    <property type="match status" value="1"/>
</dbReference>
<dbReference type="Gene3D" id="1.20.120.1810">
    <property type="match status" value="1"/>
</dbReference>
<sequence length="284" mass="31629">MSVTDVSAAPTNRRSEPAPEHSAPEQTSPSQRKRDAEVADLFRRLNQLPDDDPGCAEIRGRIVEHYIGLARHIASRYANRGEPTEDLEQAALLGLVKAVNGFDTERGHDFIAYAVPMMTGEVKRHFRDKTWAVRVPRRHQEKRSELNRTIHSLTQRLGRSPRMGELAHEMEMSVDDLSELMEASTAYSALSLDSPANDDEGNGLNLGDTIGGLDGTLEGVVEREALPSLLRSLPERERRIVLLRFFGNKTQSEIAADIGISQMHVSRLLSNALARMRRGMLEDG</sequence>
<keyword evidence="2" id="KW-0731">Sigma factor</keyword>
<dbReference type="PANTHER" id="PTHR30385:SF4">
    <property type="entry name" value="RNA POLYMERASE SIGMA-E FACTOR"/>
    <property type="match status" value="1"/>
</dbReference>
<dbReference type="Gene3D" id="1.20.140.160">
    <property type="match status" value="1"/>
</dbReference>
<dbReference type="NCBIfam" id="TIGR02937">
    <property type="entry name" value="sigma70-ECF"/>
    <property type="match status" value="1"/>
</dbReference>
<protein>
    <recommendedName>
        <fullName evidence="11">RNA polymerase sigma-B factor</fullName>
    </recommendedName>
</protein>
<accession>A0ABP7F5J4</accession>
<dbReference type="SUPFAM" id="SSF88946">
    <property type="entry name" value="Sigma2 domain of RNA polymerase sigma factors"/>
    <property type="match status" value="1"/>
</dbReference>
<dbReference type="InterPro" id="IPR007630">
    <property type="entry name" value="RNA_pol_sigma70_r4"/>
</dbReference>
<dbReference type="InterPro" id="IPR007624">
    <property type="entry name" value="RNA_pol_sigma70_r3"/>
</dbReference>
<dbReference type="EMBL" id="BAABDD010000003">
    <property type="protein sequence ID" value="GAA3730783.1"/>
    <property type="molecule type" value="Genomic_DNA"/>
</dbReference>
<dbReference type="PANTHER" id="PTHR30385">
    <property type="entry name" value="SIGMA FACTOR F FLAGELLAR"/>
    <property type="match status" value="1"/>
</dbReference>
<comment type="caution">
    <text evidence="9">The sequence shown here is derived from an EMBL/GenBank/DDBJ whole genome shotgun (WGS) entry which is preliminary data.</text>
</comment>
<evidence type="ECO:0000256" key="1">
    <source>
        <dbReference type="ARBA" id="ARBA00023015"/>
    </source>
</evidence>
<evidence type="ECO:0000256" key="5">
    <source>
        <dbReference type="SAM" id="MobiDB-lite"/>
    </source>
</evidence>
<dbReference type="InterPro" id="IPR000943">
    <property type="entry name" value="RNA_pol_sigma70"/>
</dbReference>
<dbReference type="PRINTS" id="PR00046">
    <property type="entry name" value="SIGMA70FCT"/>
</dbReference>
<feature type="domain" description="RNA polymerase sigma-70 region 3" evidence="6">
    <location>
        <begin position="141"/>
        <end position="200"/>
    </location>
</feature>
<name>A0ABP7F5J4_9ACTN</name>
<dbReference type="Pfam" id="PF04542">
    <property type="entry name" value="Sigma70_r2"/>
    <property type="match status" value="1"/>
</dbReference>
<dbReference type="Pfam" id="PF04545">
    <property type="entry name" value="Sigma70_r4"/>
    <property type="match status" value="1"/>
</dbReference>
<dbReference type="Pfam" id="PF04539">
    <property type="entry name" value="Sigma70_r3"/>
    <property type="match status" value="1"/>
</dbReference>
<feature type="compositionally biased region" description="Polar residues" evidence="5">
    <location>
        <begin position="1"/>
        <end position="12"/>
    </location>
</feature>